<name>A0A813RL39_ADIRI</name>
<dbReference type="Proteomes" id="UP000663828">
    <property type="component" value="Unassembled WGS sequence"/>
</dbReference>
<feature type="compositionally biased region" description="Basic and acidic residues" evidence="3">
    <location>
        <begin position="47"/>
        <end position="57"/>
    </location>
</feature>
<evidence type="ECO:0000256" key="1">
    <source>
        <dbReference type="ARBA" id="ARBA00019033"/>
    </source>
</evidence>
<dbReference type="PANTHER" id="PTHR48295:SF1">
    <property type="entry name" value="SWR1-COMPLEX PROTEIN 5"/>
    <property type="match status" value="1"/>
</dbReference>
<feature type="compositionally biased region" description="Basic and acidic residues" evidence="3">
    <location>
        <begin position="1"/>
        <end position="10"/>
    </location>
</feature>
<protein>
    <recommendedName>
        <fullName evidence="1">Craniofacial development protein 1</fullName>
    </recommendedName>
    <alternativeName>
        <fullName evidence="2">Bucentaur</fullName>
    </alternativeName>
</protein>
<organism evidence="5 6">
    <name type="scientific">Adineta ricciae</name>
    <name type="common">Rotifer</name>
    <dbReference type="NCBI Taxonomy" id="249248"/>
    <lineage>
        <taxon>Eukaryota</taxon>
        <taxon>Metazoa</taxon>
        <taxon>Spiralia</taxon>
        <taxon>Gnathifera</taxon>
        <taxon>Rotifera</taxon>
        <taxon>Eurotatoria</taxon>
        <taxon>Bdelloidea</taxon>
        <taxon>Adinetida</taxon>
        <taxon>Adinetidae</taxon>
        <taxon>Adineta</taxon>
    </lineage>
</organism>
<dbReference type="InterPro" id="IPR011421">
    <property type="entry name" value="BCNT-C"/>
</dbReference>
<feature type="domain" description="BCNT-C" evidence="4">
    <location>
        <begin position="127"/>
        <end position="204"/>
    </location>
</feature>
<reference evidence="5" key="1">
    <citation type="submission" date="2021-02" db="EMBL/GenBank/DDBJ databases">
        <authorList>
            <person name="Nowell W R."/>
        </authorList>
    </citation>
    <scope>NUCLEOTIDE SEQUENCE</scope>
</reference>
<feature type="region of interest" description="Disordered" evidence="3">
    <location>
        <begin position="75"/>
        <end position="94"/>
    </location>
</feature>
<accession>A0A813RL39</accession>
<dbReference type="InterPro" id="IPR027124">
    <property type="entry name" value="Swc5/CFDP1/2"/>
</dbReference>
<gene>
    <name evidence="5" type="ORF">XAT740_LOCUS2052</name>
</gene>
<evidence type="ECO:0000256" key="2">
    <source>
        <dbReference type="ARBA" id="ARBA00030244"/>
    </source>
</evidence>
<dbReference type="PANTHER" id="PTHR48295">
    <property type="entry name" value="CRANIOFACIAL DEVELOPMENT PROTEIN 1"/>
    <property type="match status" value="1"/>
</dbReference>
<evidence type="ECO:0000256" key="3">
    <source>
        <dbReference type="SAM" id="MobiDB-lite"/>
    </source>
</evidence>
<feature type="compositionally biased region" description="Acidic residues" evidence="3">
    <location>
        <begin position="11"/>
        <end position="22"/>
    </location>
</feature>
<evidence type="ECO:0000259" key="4">
    <source>
        <dbReference type="PROSITE" id="PS51279"/>
    </source>
</evidence>
<feature type="region of interest" description="Disordered" evidence="3">
    <location>
        <begin position="111"/>
        <end position="130"/>
    </location>
</feature>
<evidence type="ECO:0000313" key="6">
    <source>
        <dbReference type="Proteomes" id="UP000663828"/>
    </source>
</evidence>
<dbReference type="EMBL" id="CAJNOR010000067">
    <property type="protein sequence ID" value="CAF0782557.1"/>
    <property type="molecule type" value="Genomic_DNA"/>
</dbReference>
<feature type="region of interest" description="Disordered" evidence="3">
    <location>
        <begin position="1"/>
        <end position="69"/>
    </location>
</feature>
<proteinExistence type="predicted"/>
<evidence type="ECO:0000313" key="5">
    <source>
        <dbReference type="EMBL" id="CAF0782557.1"/>
    </source>
</evidence>
<dbReference type="Pfam" id="PF07572">
    <property type="entry name" value="BCNT"/>
    <property type="match status" value="1"/>
</dbReference>
<keyword evidence="6" id="KW-1185">Reference proteome</keyword>
<feature type="compositionally biased region" description="Acidic residues" evidence="3">
    <location>
        <begin position="36"/>
        <end position="46"/>
    </location>
</feature>
<comment type="caution">
    <text evidence="5">The sequence shown here is derived from an EMBL/GenBank/DDBJ whole genome shotgun (WGS) entry which is preliminary data.</text>
</comment>
<dbReference type="PROSITE" id="PS51279">
    <property type="entry name" value="BCNT_C"/>
    <property type="match status" value="1"/>
</dbReference>
<dbReference type="AlphaFoldDB" id="A0A813RL39"/>
<sequence>MSEKNLTDDKVDSEDDEDDDYCPTDNNKQQSNSSADSEDDDDEGDVKEESETTKKNELNVAPYDESKVNELWKNFTSTTAKPVENAKSTESKPTTKIFEYAGEKISVPITTPPIVKETSSPSIKRPAATSGSVLDRLGIGNKKQKLSTLEKSRLDWSAHKESEALTDDLDSHRRSKDSYVEKKAFLERTELRQHDHFLTHVKKK</sequence>